<evidence type="ECO:0000313" key="6">
    <source>
        <dbReference type="Proteomes" id="UP000241394"/>
    </source>
</evidence>
<dbReference type="InterPro" id="IPR026992">
    <property type="entry name" value="DIOX_N"/>
</dbReference>
<evidence type="ECO:0000256" key="1">
    <source>
        <dbReference type="ARBA" id="ARBA00022723"/>
    </source>
</evidence>
<dbReference type="STRING" id="1590841.A0A2R6QJH7"/>
<comment type="caution">
    <text evidence="5">The sequence shown here is derived from an EMBL/GenBank/DDBJ whole genome shotgun (WGS) entry which is preliminary data.</text>
</comment>
<proteinExistence type="predicted"/>
<dbReference type="GO" id="GO:0046872">
    <property type="term" value="F:metal ion binding"/>
    <property type="evidence" value="ECO:0007669"/>
    <property type="project" value="UniProtKB-KW"/>
</dbReference>
<keyword evidence="6" id="KW-1185">Reference proteome</keyword>
<dbReference type="InParanoid" id="A0A2R6QJH7"/>
<dbReference type="InterPro" id="IPR044861">
    <property type="entry name" value="IPNS-like_FE2OG_OXY"/>
</dbReference>
<reference evidence="5 6" key="1">
    <citation type="submission" date="2017-07" db="EMBL/GenBank/DDBJ databases">
        <title>An improved, manually edited Actinidia chinensis var. chinensis (kiwifruit) genome highlights the challenges associated with draft genomes and gene prediction in plants.</title>
        <authorList>
            <person name="Pilkington S."/>
            <person name="Crowhurst R."/>
            <person name="Hilario E."/>
            <person name="Nardozza S."/>
            <person name="Fraser L."/>
            <person name="Peng Y."/>
            <person name="Gunaseelan K."/>
            <person name="Simpson R."/>
            <person name="Tahir J."/>
            <person name="Deroles S."/>
            <person name="Templeton K."/>
            <person name="Luo Z."/>
            <person name="Davy M."/>
            <person name="Cheng C."/>
            <person name="Mcneilage M."/>
            <person name="Scaglione D."/>
            <person name="Liu Y."/>
            <person name="Zhang Q."/>
            <person name="Datson P."/>
            <person name="De Silva N."/>
            <person name="Gardiner S."/>
            <person name="Bassett H."/>
            <person name="Chagne D."/>
            <person name="Mccallum J."/>
            <person name="Dzierzon H."/>
            <person name="Deng C."/>
            <person name="Wang Y.-Y."/>
            <person name="Barron N."/>
            <person name="Manako K."/>
            <person name="Bowen J."/>
            <person name="Foster T."/>
            <person name="Erridge Z."/>
            <person name="Tiffin H."/>
            <person name="Waite C."/>
            <person name="Davies K."/>
            <person name="Grierson E."/>
            <person name="Laing W."/>
            <person name="Kirk R."/>
            <person name="Chen X."/>
            <person name="Wood M."/>
            <person name="Montefiori M."/>
            <person name="Brummell D."/>
            <person name="Schwinn K."/>
            <person name="Catanach A."/>
            <person name="Fullerton C."/>
            <person name="Li D."/>
            <person name="Meiyalaghan S."/>
            <person name="Nieuwenhuizen N."/>
            <person name="Read N."/>
            <person name="Prakash R."/>
            <person name="Hunter D."/>
            <person name="Zhang H."/>
            <person name="Mckenzie M."/>
            <person name="Knabel M."/>
            <person name="Harris A."/>
            <person name="Allan A."/>
            <person name="Chen A."/>
            <person name="Janssen B."/>
            <person name="Plunkett B."/>
            <person name="Dwamena C."/>
            <person name="Voogd C."/>
            <person name="Leif D."/>
            <person name="Lafferty D."/>
            <person name="Souleyre E."/>
            <person name="Varkonyi-Gasic E."/>
            <person name="Gambi F."/>
            <person name="Hanley J."/>
            <person name="Yao J.-L."/>
            <person name="Cheung J."/>
            <person name="David K."/>
            <person name="Warren B."/>
            <person name="Marsh K."/>
            <person name="Snowden K."/>
            <person name="Lin-Wang K."/>
            <person name="Brian L."/>
            <person name="Martinez-Sanchez M."/>
            <person name="Wang M."/>
            <person name="Ileperuma N."/>
            <person name="Macnee N."/>
            <person name="Campin R."/>
            <person name="Mcatee P."/>
            <person name="Drummond R."/>
            <person name="Espley R."/>
            <person name="Ireland H."/>
            <person name="Wu R."/>
            <person name="Atkinson R."/>
            <person name="Karunairetnam S."/>
            <person name="Bulley S."/>
            <person name="Chunkath S."/>
            <person name="Hanley Z."/>
            <person name="Storey R."/>
            <person name="Thrimawithana A."/>
            <person name="Thomson S."/>
            <person name="David C."/>
            <person name="Testolin R."/>
        </authorList>
    </citation>
    <scope>NUCLEOTIDE SEQUENCE [LARGE SCALE GENOMIC DNA]</scope>
    <source>
        <strain evidence="6">cv. Red5</strain>
        <tissue evidence="5">Young leaf</tissue>
    </source>
</reference>
<dbReference type="PANTHER" id="PTHR47990">
    <property type="entry name" value="2-OXOGLUTARATE (2OG) AND FE(II)-DEPENDENT OXYGENASE SUPERFAMILY PROTEIN-RELATED"/>
    <property type="match status" value="1"/>
</dbReference>
<dbReference type="Proteomes" id="UP000241394">
    <property type="component" value="Chromosome LG15"/>
</dbReference>
<feature type="domain" description="Non-haem dioxygenase N-terminal" evidence="4">
    <location>
        <begin position="9"/>
        <end position="101"/>
    </location>
</feature>
<evidence type="ECO:0000256" key="2">
    <source>
        <dbReference type="ARBA" id="ARBA00023004"/>
    </source>
</evidence>
<dbReference type="EMBL" id="NKQK01000015">
    <property type="protein sequence ID" value="PSS09563.1"/>
    <property type="molecule type" value="Genomic_DNA"/>
</dbReference>
<reference evidence="6" key="2">
    <citation type="journal article" date="2018" name="BMC Genomics">
        <title>A manually annotated Actinidia chinensis var. chinensis (kiwifruit) genome highlights the challenges associated with draft genomes and gene prediction in plants.</title>
        <authorList>
            <person name="Pilkington S.M."/>
            <person name="Crowhurst R."/>
            <person name="Hilario E."/>
            <person name="Nardozza S."/>
            <person name="Fraser L."/>
            <person name="Peng Y."/>
            <person name="Gunaseelan K."/>
            <person name="Simpson R."/>
            <person name="Tahir J."/>
            <person name="Deroles S.C."/>
            <person name="Templeton K."/>
            <person name="Luo Z."/>
            <person name="Davy M."/>
            <person name="Cheng C."/>
            <person name="McNeilage M."/>
            <person name="Scaglione D."/>
            <person name="Liu Y."/>
            <person name="Zhang Q."/>
            <person name="Datson P."/>
            <person name="De Silva N."/>
            <person name="Gardiner S.E."/>
            <person name="Bassett H."/>
            <person name="Chagne D."/>
            <person name="McCallum J."/>
            <person name="Dzierzon H."/>
            <person name="Deng C."/>
            <person name="Wang Y.Y."/>
            <person name="Barron L."/>
            <person name="Manako K."/>
            <person name="Bowen J."/>
            <person name="Foster T.M."/>
            <person name="Erridge Z.A."/>
            <person name="Tiffin H."/>
            <person name="Waite C.N."/>
            <person name="Davies K.M."/>
            <person name="Grierson E.P."/>
            <person name="Laing W.A."/>
            <person name="Kirk R."/>
            <person name="Chen X."/>
            <person name="Wood M."/>
            <person name="Montefiori M."/>
            <person name="Brummell D.A."/>
            <person name="Schwinn K.E."/>
            <person name="Catanach A."/>
            <person name="Fullerton C."/>
            <person name="Li D."/>
            <person name="Meiyalaghan S."/>
            <person name="Nieuwenhuizen N."/>
            <person name="Read N."/>
            <person name="Prakash R."/>
            <person name="Hunter D."/>
            <person name="Zhang H."/>
            <person name="McKenzie M."/>
            <person name="Knabel M."/>
            <person name="Harris A."/>
            <person name="Allan A.C."/>
            <person name="Gleave A."/>
            <person name="Chen A."/>
            <person name="Janssen B.J."/>
            <person name="Plunkett B."/>
            <person name="Ampomah-Dwamena C."/>
            <person name="Voogd C."/>
            <person name="Leif D."/>
            <person name="Lafferty D."/>
            <person name="Souleyre E.J.F."/>
            <person name="Varkonyi-Gasic E."/>
            <person name="Gambi F."/>
            <person name="Hanley J."/>
            <person name="Yao J.L."/>
            <person name="Cheung J."/>
            <person name="David K.M."/>
            <person name="Warren B."/>
            <person name="Marsh K."/>
            <person name="Snowden K.C."/>
            <person name="Lin-Wang K."/>
            <person name="Brian L."/>
            <person name="Martinez-Sanchez M."/>
            <person name="Wang M."/>
            <person name="Ileperuma N."/>
            <person name="Macnee N."/>
            <person name="Campin R."/>
            <person name="McAtee P."/>
            <person name="Drummond R.S.M."/>
            <person name="Espley R.V."/>
            <person name="Ireland H.S."/>
            <person name="Wu R."/>
            <person name="Atkinson R.G."/>
            <person name="Karunairetnam S."/>
            <person name="Bulley S."/>
            <person name="Chunkath S."/>
            <person name="Hanley Z."/>
            <person name="Storey R."/>
            <person name="Thrimawithana A.H."/>
            <person name="Thomson S."/>
            <person name="David C."/>
            <person name="Testolin R."/>
            <person name="Huang H."/>
            <person name="Hellens R.P."/>
            <person name="Schaffer R.J."/>
        </authorList>
    </citation>
    <scope>NUCLEOTIDE SEQUENCE [LARGE SCALE GENOMIC DNA]</scope>
    <source>
        <strain evidence="6">cv. Red5</strain>
    </source>
</reference>
<dbReference type="Gramene" id="PSS09563">
    <property type="protein sequence ID" value="PSS09563"/>
    <property type="gene ID" value="CEY00_Acc16585"/>
</dbReference>
<evidence type="ECO:0000259" key="3">
    <source>
        <dbReference type="Pfam" id="PF03171"/>
    </source>
</evidence>
<feature type="domain" description="Isopenicillin N synthase-like Fe(2+) 2OG dioxygenase" evidence="3">
    <location>
        <begin position="193"/>
        <end position="282"/>
    </location>
</feature>
<gene>
    <name evidence="5" type="ORF">CEY00_Acc16585</name>
</gene>
<accession>A0A2R6QJH7</accession>
<evidence type="ECO:0000259" key="4">
    <source>
        <dbReference type="Pfam" id="PF14226"/>
    </source>
</evidence>
<keyword evidence="5" id="KW-0223">Dioxygenase</keyword>
<dbReference type="OMA" id="TSIFRIM"/>
<dbReference type="InterPro" id="IPR027443">
    <property type="entry name" value="IPNS-like_sf"/>
</dbReference>
<keyword evidence="1" id="KW-0479">Metal-binding</keyword>
<dbReference type="GO" id="GO:0051213">
    <property type="term" value="F:dioxygenase activity"/>
    <property type="evidence" value="ECO:0007669"/>
    <property type="project" value="UniProtKB-KW"/>
</dbReference>
<dbReference type="Pfam" id="PF03171">
    <property type="entry name" value="2OG-FeII_Oxy"/>
    <property type="match status" value="1"/>
</dbReference>
<dbReference type="SUPFAM" id="SSF51197">
    <property type="entry name" value="Clavaminate synthase-like"/>
    <property type="match status" value="1"/>
</dbReference>
<organism evidence="5 6">
    <name type="scientific">Actinidia chinensis var. chinensis</name>
    <name type="common">Chinese soft-hair kiwi</name>
    <dbReference type="NCBI Taxonomy" id="1590841"/>
    <lineage>
        <taxon>Eukaryota</taxon>
        <taxon>Viridiplantae</taxon>
        <taxon>Streptophyta</taxon>
        <taxon>Embryophyta</taxon>
        <taxon>Tracheophyta</taxon>
        <taxon>Spermatophyta</taxon>
        <taxon>Magnoliopsida</taxon>
        <taxon>eudicotyledons</taxon>
        <taxon>Gunneridae</taxon>
        <taxon>Pentapetalae</taxon>
        <taxon>asterids</taxon>
        <taxon>Ericales</taxon>
        <taxon>Actinidiaceae</taxon>
        <taxon>Actinidia</taxon>
    </lineage>
</organism>
<dbReference type="AlphaFoldDB" id="A0A2R6QJH7"/>
<protein>
    <submittedName>
        <fullName evidence="5">2-oxoglutarate-dependent dioxygenase AOP1</fullName>
    </submittedName>
</protein>
<dbReference type="OrthoDB" id="288590at2759"/>
<dbReference type="Pfam" id="PF14226">
    <property type="entry name" value="DIOX_N"/>
    <property type="match status" value="1"/>
</dbReference>
<keyword evidence="2" id="KW-0408">Iron</keyword>
<evidence type="ECO:0000313" key="5">
    <source>
        <dbReference type="EMBL" id="PSS09563.1"/>
    </source>
</evidence>
<dbReference type="Gene3D" id="2.60.120.330">
    <property type="entry name" value="B-lactam Antibiotic, Isopenicillin N Synthase, Chain"/>
    <property type="match status" value="1"/>
</dbReference>
<sequence>MDGEYYSEIPCLDFSGEVALDSSDSTSEAWKQELRGQVREACENHGCFLVEYNNNTSKIPLKLVQDMFMAMKPLFDLPQHTKNKYSGTGRFDRYLCSPFSSIHESFGIEDPHRLDMARSFTNLMWPANGNPSFCEVLNSMSSKMLELSLMIMKMVLESLEMEYCYGFLEDNKSSSSTFRLIKYKVAPTPSNIEHPAPSNIGLIPHTDKNFLTILCQNEVQGLEVLSRESGKWVQLMIPQGFFVILVGDSLKAWSNGKLHAAKHWVMMRGDKERFSCGLFLSPKEDATIEVPQTLVDKDHPLLYRPFT</sequence>
<dbReference type="InterPro" id="IPR050231">
    <property type="entry name" value="Iron_ascorbate_oxido_reductase"/>
</dbReference>
<keyword evidence="5" id="KW-0560">Oxidoreductase</keyword>
<name>A0A2R6QJH7_ACTCC</name>